<reference evidence="1 2" key="1">
    <citation type="journal article" date="2018" name="Mol. Plant">
        <title>The genome of Artemisia annua provides insight into the evolution of Asteraceae family and artemisinin biosynthesis.</title>
        <authorList>
            <person name="Shen Q."/>
            <person name="Zhang L."/>
            <person name="Liao Z."/>
            <person name="Wang S."/>
            <person name="Yan T."/>
            <person name="Shi P."/>
            <person name="Liu M."/>
            <person name="Fu X."/>
            <person name="Pan Q."/>
            <person name="Wang Y."/>
            <person name="Lv Z."/>
            <person name="Lu X."/>
            <person name="Zhang F."/>
            <person name="Jiang W."/>
            <person name="Ma Y."/>
            <person name="Chen M."/>
            <person name="Hao X."/>
            <person name="Li L."/>
            <person name="Tang Y."/>
            <person name="Lv G."/>
            <person name="Zhou Y."/>
            <person name="Sun X."/>
            <person name="Brodelius P.E."/>
            <person name="Rose J.K.C."/>
            <person name="Tang K."/>
        </authorList>
    </citation>
    <scope>NUCLEOTIDE SEQUENCE [LARGE SCALE GENOMIC DNA]</scope>
    <source>
        <strain evidence="2">cv. Huhao1</strain>
        <tissue evidence="1">Leaf</tissue>
    </source>
</reference>
<organism evidence="1 2">
    <name type="scientific">Artemisia annua</name>
    <name type="common">Sweet wormwood</name>
    <dbReference type="NCBI Taxonomy" id="35608"/>
    <lineage>
        <taxon>Eukaryota</taxon>
        <taxon>Viridiplantae</taxon>
        <taxon>Streptophyta</taxon>
        <taxon>Embryophyta</taxon>
        <taxon>Tracheophyta</taxon>
        <taxon>Spermatophyta</taxon>
        <taxon>Magnoliopsida</taxon>
        <taxon>eudicotyledons</taxon>
        <taxon>Gunneridae</taxon>
        <taxon>Pentapetalae</taxon>
        <taxon>asterids</taxon>
        <taxon>campanulids</taxon>
        <taxon>Asterales</taxon>
        <taxon>Asteraceae</taxon>
        <taxon>Asteroideae</taxon>
        <taxon>Anthemideae</taxon>
        <taxon>Artemisiinae</taxon>
        <taxon>Artemisia</taxon>
    </lineage>
</organism>
<accession>A0A2U1Q5A6</accession>
<keyword evidence="2" id="KW-1185">Reference proteome</keyword>
<dbReference type="GO" id="GO:0003676">
    <property type="term" value="F:nucleic acid binding"/>
    <property type="evidence" value="ECO:0007669"/>
    <property type="project" value="InterPro"/>
</dbReference>
<comment type="caution">
    <text evidence="1">The sequence shown here is derived from an EMBL/GenBank/DDBJ whole genome shotgun (WGS) entry which is preliminary data.</text>
</comment>
<dbReference type="SUPFAM" id="SSF54928">
    <property type="entry name" value="RNA-binding domain, RBD"/>
    <property type="match status" value="1"/>
</dbReference>
<name>A0A2U1Q5A6_ARTAN</name>
<gene>
    <name evidence="1" type="ORF">CTI12_AA073510</name>
</gene>
<evidence type="ECO:0000313" key="2">
    <source>
        <dbReference type="Proteomes" id="UP000245207"/>
    </source>
</evidence>
<dbReference type="Proteomes" id="UP000245207">
    <property type="component" value="Unassembled WGS sequence"/>
</dbReference>
<dbReference type="EMBL" id="PKPP01000404">
    <property type="protein sequence ID" value="PWA93186.1"/>
    <property type="molecule type" value="Genomic_DNA"/>
</dbReference>
<dbReference type="InterPro" id="IPR035979">
    <property type="entry name" value="RBD_domain_sf"/>
</dbReference>
<sequence length="113" mass="12836">MTSSLFYRLLKDNTSNDTIKKPPFIKGPYKLTLTGLDTNLKDAVLNSRIEDAFADLGHHTAIDLWKDLDTKELAGKAEIRFVNKEDGLQAVDIAREKHWDAELLGPRDMDHEN</sequence>
<dbReference type="AlphaFoldDB" id="A0A2U1Q5A6"/>
<protein>
    <submittedName>
        <fullName evidence="1">Nucleotide-binding alpha-beta plait domain-containing protein</fullName>
    </submittedName>
</protein>
<evidence type="ECO:0000313" key="1">
    <source>
        <dbReference type="EMBL" id="PWA93186.1"/>
    </source>
</evidence>
<proteinExistence type="predicted"/>